<dbReference type="Gene3D" id="3.40.50.150">
    <property type="entry name" value="Vaccinia Virus protein VP39"/>
    <property type="match status" value="1"/>
</dbReference>
<accession>A0A0A8JXZ9</accession>
<keyword evidence="3" id="KW-1185">Reference proteome</keyword>
<organism evidence="2 3">
    <name type="scientific">Methyloceanibacter caenitepidi</name>
    <dbReference type="NCBI Taxonomy" id="1384459"/>
    <lineage>
        <taxon>Bacteria</taxon>
        <taxon>Pseudomonadati</taxon>
        <taxon>Pseudomonadota</taxon>
        <taxon>Alphaproteobacteria</taxon>
        <taxon>Hyphomicrobiales</taxon>
        <taxon>Hyphomicrobiaceae</taxon>
        <taxon>Methyloceanibacter</taxon>
    </lineage>
</organism>
<proteinExistence type="predicted"/>
<evidence type="ECO:0000313" key="3">
    <source>
        <dbReference type="Proteomes" id="UP000031643"/>
    </source>
</evidence>
<dbReference type="KEGG" id="mcg:GL4_0203"/>
<feature type="region of interest" description="Disordered" evidence="1">
    <location>
        <begin position="245"/>
        <end position="273"/>
    </location>
</feature>
<dbReference type="InterPro" id="IPR029063">
    <property type="entry name" value="SAM-dependent_MTases_sf"/>
</dbReference>
<evidence type="ECO:0000256" key="1">
    <source>
        <dbReference type="SAM" id="MobiDB-lite"/>
    </source>
</evidence>
<name>A0A0A8JXZ9_9HYPH</name>
<dbReference type="HOGENOM" id="CLU_086971_0_0_5"/>
<sequence>MHLNLLSVFVALFGSYRAKVDFDLVVRQQYAFPILYAADMAKRYGYKAVTIIEFGVAGGAGLMNMCEIAKRTTKATGIEFRVFGFDTGTGMPPAIDYRDLPESFQAGDFPMDQERLREALPDFAELVIGDIADTVPAFCKTLTEDAPVGFVAIDVDYYSSAKKTLEILKGAPEHYLPIVPVYLDDIGVDGSNPWTGELLAVKEFNEENALRKIAPFTLLRSQRIFKNTQWIDRMFAAHIHDHALRSPENKREPQRSLPNEYINWRSKDTADAS</sequence>
<dbReference type="STRING" id="1384459.GL4_0203"/>
<gene>
    <name evidence="2" type="ORF">GL4_0203</name>
</gene>
<protein>
    <submittedName>
        <fullName evidence="2">Uncharacterized protein</fullName>
    </submittedName>
</protein>
<dbReference type="AlphaFoldDB" id="A0A0A8JXZ9"/>
<dbReference type="Proteomes" id="UP000031643">
    <property type="component" value="Chromosome"/>
</dbReference>
<feature type="compositionally biased region" description="Basic and acidic residues" evidence="1">
    <location>
        <begin position="245"/>
        <end position="254"/>
    </location>
</feature>
<reference evidence="2 3" key="1">
    <citation type="submission" date="2014-09" db="EMBL/GenBank/DDBJ databases">
        <title>Genome sequencing of Methyloceanibacter caenitepidi Gela4.</title>
        <authorList>
            <person name="Takeuchi M."/>
            <person name="Susumu S."/>
            <person name="Kamagata Y."/>
            <person name="Oshima K."/>
            <person name="Hattori M."/>
            <person name="Iwasaki W."/>
        </authorList>
    </citation>
    <scope>NUCLEOTIDE SEQUENCE [LARGE SCALE GENOMIC DNA]</scope>
    <source>
        <strain evidence="2 3">Gela4</strain>
    </source>
</reference>
<evidence type="ECO:0000313" key="2">
    <source>
        <dbReference type="EMBL" id="BAQ15673.1"/>
    </source>
</evidence>
<dbReference type="EMBL" id="AP014648">
    <property type="protein sequence ID" value="BAQ15673.1"/>
    <property type="molecule type" value="Genomic_DNA"/>
</dbReference>